<organism evidence="2 3">
    <name type="scientific">Salmonella enterica subsp. enterica serovar Alachua str. R6-377</name>
    <dbReference type="NCBI Taxonomy" id="913241"/>
    <lineage>
        <taxon>Bacteria</taxon>
        <taxon>Pseudomonadati</taxon>
        <taxon>Pseudomonadota</taxon>
        <taxon>Gammaproteobacteria</taxon>
        <taxon>Enterobacterales</taxon>
        <taxon>Enterobacteriaceae</taxon>
        <taxon>Salmonella</taxon>
    </lineage>
</organism>
<proteinExistence type="predicted"/>
<evidence type="ECO:0000313" key="2">
    <source>
        <dbReference type="EMBL" id="EHC37531.1"/>
    </source>
</evidence>
<feature type="region of interest" description="Disordered" evidence="1">
    <location>
        <begin position="1"/>
        <end position="30"/>
    </location>
</feature>
<name>G5LQD6_SALET</name>
<accession>G5LQD6</accession>
<dbReference type="EMBL" id="AFCJ01001285">
    <property type="protein sequence ID" value="EHC37531.1"/>
    <property type="molecule type" value="Genomic_DNA"/>
</dbReference>
<feature type="non-terminal residue" evidence="2">
    <location>
        <position position="1"/>
    </location>
</feature>
<dbReference type="AlphaFoldDB" id="G5LQD6"/>
<dbReference type="Proteomes" id="UP000004642">
    <property type="component" value="Unassembled WGS sequence"/>
</dbReference>
<feature type="compositionally biased region" description="Basic and acidic residues" evidence="1">
    <location>
        <begin position="20"/>
        <end position="30"/>
    </location>
</feature>
<evidence type="ECO:0000256" key="1">
    <source>
        <dbReference type="SAM" id="MobiDB-lite"/>
    </source>
</evidence>
<reference evidence="2 3" key="1">
    <citation type="journal article" date="2011" name="BMC Genomics">
        <title>Genome sequencing reveals diversification of virulence factor content and possible host adaptation in distinct subpopulations of Salmonella enterica.</title>
        <authorList>
            <person name="den Bakker H.C."/>
            <person name="Moreno Switt A.I."/>
            <person name="Govoni G."/>
            <person name="Cummings C.A."/>
            <person name="Ranieri M.L."/>
            <person name="Degoricija L."/>
            <person name="Hoelzer K."/>
            <person name="Rodriguez-Rivera L.D."/>
            <person name="Brown S."/>
            <person name="Bolchacova E."/>
            <person name="Furtado M.R."/>
            <person name="Wiedmann M."/>
        </authorList>
    </citation>
    <scope>NUCLEOTIDE SEQUENCE [LARGE SCALE GENOMIC DNA]</scope>
    <source>
        <strain evidence="2 3">R6-377</strain>
    </source>
</reference>
<sequence>VILVPGNHGETNGRRHTGGRHHEQFCRLHD</sequence>
<protein>
    <submittedName>
        <fullName evidence="2">Uncharacterized protein</fullName>
    </submittedName>
</protein>
<comment type="caution">
    <text evidence="2">The sequence shown here is derived from an EMBL/GenBank/DDBJ whole genome shotgun (WGS) entry which is preliminary data.</text>
</comment>
<evidence type="ECO:0000313" key="3">
    <source>
        <dbReference type="Proteomes" id="UP000004642"/>
    </source>
</evidence>
<gene>
    <name evidence="2" type="ORF">LTSEALA_3012</name>
</gene>